<comment type="caution">
    <text evidence="2">The sequence shown here is derived from an EMBL/GenBank/DDBJ whole genome shotgun (WGS) entry which is preliminary data.</text>
</comment>
<feature type="signal peptide" evidence="1">
    <location>
        <begin position="1"/>
        <end position="18"/>
    </location>
</feature>
<dbReference type="RefSeq" id="WP_212191389.1">
    <property type="nucleotide sequence ID" value="NZ_JAGTAR010000018.1"/>
</dbReference>
<accession>A0A941F3W1</accession>
<dbReference type="InterPro" id="IPR050583">
    <property type="entry name" value="Mycobacterial_A85_antigen"/>
</dbReference>
<gene>
    <name evidence="2" type="ORF">KDU71_12370</name>
</gene>
<dbReference type="InterPro" id="IPR000801">
    <property type="entry name" value="Esterase-like"/>
</dbReference>
<dbReference type="PANTHER" id="PTHR48098:SF1">
    <property type="entry name" value="DIACYLGLYCEROL ACYLTRANSFERASE_MYCOLYLTRANSFERASE AG85A"/>
    <property type="match status" value="1"/>
</dbReference>
<reference evidence="2" key="2">
    <citation type="submission" date="2021-04" db="EMBL/GenBank/DDBJ databases">
        <authorList>
            <person name="Zhang T."/>
            <person name="Zhang Y."/>
            <person name="Lu D."/>
            <person name="Zuo D."/>
            <person name="Du Z."/>
        </authorList>
    </citation>
    <scope>NUCLEOTIDE SEQUENCE</scope>
    <source>
        <strain evidence="2">JR1</strain>
    </source>
</reference>
<sequence length="292" mass="33764">MKKLFLLAIVLVTISASAQIHKGKVIEGQSISSKITGYDVNYSVYLPPCYDSSERSYPVLYLLHGYSDNETAWVQFGEVNRSADKAIEEGLIPPMIIIMPNAKVTWYVNKFDGSDRYEDMFFEEFIPQVEQQYRIRSQKEFRAISGLSMGGNGSLLYAIRHPEMFGACAAFSAAVYTNEEMKHNLQEGYKAWFEPIYGPLNKNGELPQHWMDYNILNALQNNSIDQVKRVRFYIDCGDDDFLYKGNAALHVLMRDLKIKHEFRIREGAHNWTYWRTNIIHGLKFVGDTFHRL</sequence>
<dbReference type="PANTHER" id="PTHR48098">
    <property type="entry name" value="ENTEROCHELIN ESTERASE-RELATED"/>
    <property type="match status" value="1"/>
</dbReference>
<proteinExistence type="predicted"/>
<dbReference type="EMBL" id="JAGTAR010000018">
    <property type="protein sequence ID" value="MBR8536358.1"/>
    <property type="molecule type" value="Genomic_DNA"/>
</dbReference>
<organism evidence="2 3">
    <name type="scientific">Carboxylicivirga sediminis</name>
    <dbReference type="NCBI Taxonomy" id="2006564"/>
    <lineage>
        <taxon>Bacteria</taxon>
        <taxon>Pseudomonadati</taxon>
        <taxon>Bacteroidota</taxon>
        <taxon>Bacteroidia</taxon>
        <taxon>Marinilabiliales</taxon>
        <taxon>Marinilabiliaceae</taxon>
        <taxon>Carboxylicivirga</taxon>
    </lineage>
</organism>
<reference evidence="2" key="1">
    <citation type="journal article" date="2018" name="Int. J. Syst. Evol. Microbiol.">
        <title>Carboxylicivirga sediminis sp. nov., isolated from coastal sediment.</title>
        <authorList>
            <person name="Wang F.Q."/>
            <person name="Ren L.H."/>
            <person name="Zou R.J."/>
            <person name="Sun Y.Z."/>
            <person name="Liu X.J."/>
            <person name="Jiang F."/>
            <person name="Liu L.J."/>
        </authorList>
    </citation>
    <scope>NUCLEOTIDE SEQUENCE</scope>
    <source>
        <strain evidence="2">JR1</strain>
    </source>
</reference>
<dbReference type="AlphaFoldDB" id="A0A941F3W1"/>
<dbReference type="Gene3D" id="3.40.50.1820">
    <property type="entry name" value="alpha/beta hydrolase"/>
    <property type="match status" value="1"/>
</dbReference>
<dbReference type="Proteomes" id="UP000679220">
    <property type="component" value="Unassembled WGS sequence"/>
</dbReference>
<dbReference type="Pfam" id="PF00756">
    <property type="entry name" value="Esterase"/>
    <property type="match status" value="1"/>
</dbReference>
<evidence type="ECO:0000313" key="2">
    <source>
        <dbReference type="EMBL" id="MBR8536358.1"/>
    </source>
</evidence>
<feature type="chain" id="PRO_5038118316" evidence="1">
    <location>
        <begin position="19"/>
        <end position="292"/>
    </location>
</feature>
<protein>
    <submittedName>
        <fullName evidence="2">Esterase family protein</fullName>
    </submittedName>
</protein>
<dbReference type="GO" id="GO:0016747">
    <property type="term" value="F:acyltransferase activity, transferring groups other than amino-acyl groups"/>
    <property type="evidence" value="ECO:0007669"/>
    <property type="project" value="TreeGrafter"/>
</dbReference>
<evidence type="ECO:0000256" key="1">
    <source>
        <dbReference type="SAM" id="SignalP"/>
    </source>
</evidence>
<keyword evidence="1" id="KW-0732">Signal</keyword>
<dbReference type="SUPFAM" id="SSF53474">
    <property type="entry name" value="alpha/beta-Hydrolases"/>
    <property type="match status" value="1"/>
</dbReference>
<keyword evidence="3" id="KW-1185">Reference proteome</keyword>
<dbReference type="InterPro" id="IPR029058">
    <property type="entry name" value="AB_hydrolase_fold"/>
</dbReference>
<name>A0A941F3W1_9BACT</name>
<evidence type="ECO:0000313" key="3">
    <source>
        <dbReference type="Proteomes" id="UP000679220"/>
    </source>
</evidence>